<keyword evidence="8 10" id="KW-0472">Membrane</keyword>
<dbReference type="SMART" id="SM00240">
    <property type="entry name" value="FHA"/>
    <property type="match status" value="2"/>
</dbReference>
<feature type="transmembrane region" description="Helical" evidence="10">
    <location>
        <begin position="703"/>
        <end position="722"/>
    </location>
</feature>
<dbReference type="Pfam" id="PF00498">
    <property type="entry name" value="FHA"/>
    <property type="match status" value="2"/>
</dbReference>
<feature type="domain" description="FHA" evidence="11">
    <location>
        <begin position="185"/>
        <end position="235"/>
    </location>
</feature>
<reference evidence="13 14" key="1">
    <citation type="submission" date="2023-04" db="EMBL/GenBank/DDBJ databases">
        <title>Forest soil microbial communities from Buena Vista Peninsula, Colon Province, Panama.</title>
        <authorList>
            <person name="Bouskill N."/>
        </authorList>
    </citation>
    <scope>NUCLEOTIDE SEQUENCE [LARGE SCALE GENOMIC DNA]</scope>
    <source>
        <strain evidence="13 14">GGS1</strain>
    </source>
</reference>
<keyword evidence="2" id="KW-0813">Transport</keyword>
<dbReference type="Pfam" id="PF01061">
    <property type="entry name" value="ABC2_membrane"/>
    <property type="match status" value="1"/>
</dbReference>
<keyword evidence="6" id="KW-0067">ATP-binding</keyword>
<dbReference type="Pfam" id="PF00005">
    <property type="entry name" value="ABC_tran"/>
    <property type="match status" value="1"/>
</dbReference>
<comment type="subcellular location">
    <subcellularLocation>
        <location evidence="1">Membrane</location>
        <topology evidence="1">Multi-pass membrane protein</topology>
    </subcellularLocation>
</comment>
<feature type="compositionally biased region" description="Low complexity" evidence="9">
    <location>
        <begin position="97"/>
        <end position="156"/>
    </location>
</feature>
<evidence type="ECO:0000256" key="3">
    <source>
        <dbReference type="ARBA" id="ARBA00022553"/>
    </source>
</evidence>
<evidence type="ECO:0000313" key="13">
    <source>
        <dbReference type="EMBL" id="MDH6216010.1"/>
    </source>
</evidence>
<evidence type="ECO:0000259" key="11">
    <source>
        <dbReference type="PROSITE" id="PS50006"/>
    </source>
</evidence>
<evidence type="ECO:0000256" key="5">
    <source>
        <dbReference type="ARBA" id="ARBA00022741"/>
    </source>
</evidence>
<evidence type="ECO:0000259" key="12">
    <source>
        <dbReference type="PROSITE" id="PS50893"/>
    </source>
</evidence>
<dbReference type="SMART" id="SM00382">
    <property type="entry name" value="AAA"/>
    <property type="match status" value="1"/>
</dbReference>
<dbReference type="InterPro" id="IPR013525">
    <property type="entry name" value="ABC2_TM"/>
</dbReference>
<dbReference type="SUPFAM" id="SSF49879">
    <property type="entry name" value="SMAD/FHA domain"/>
    <property type="match status" value="2"/>
</dbReference>
<dbReference type="InterPro" id="IPR003439">
    <property type="entry name" value="ABC_transporter-like_ATP-bd"/>
</dbReference>
<dbReference type="InterPro" id="IPR050352">
    <property type="entry name" value="ABCG_transporters"/>
</dbReference>
<dbReference type="CDD" id="cd03213">
    <property type="entry name" value="ABCG_EPDR"/>
    <property type="match status" value="1"/>
</dbReference>
<protein>
    <submittedName>
        <fullName evidence="13">ABC-type multidrug transport system ATPase subunit/pSer/pThr/pTyr-binding forkhead associated (FHA) protein</fullName>
    </submittedName>
</protein>
<evidence type="ECO:0000313" key="14">
    <source>
        <dbReference type="Proteomes" id="UP001160499"/>
    </source>
</evidence>
<dbReference type="InterPro" id="IPR008984">
    <property type="entry name" value="SMAD_FHA_dom_sf"/>
</dbReference>
<dbReference type="SUPFAM" id="SSF52540">
    <property type="entry name" value="P-loop containing nucleoside triphosphate hydrolases"/>
    <property type="match status" value="1"/>
</dbReference>
<dbReference type="PROSITE" id="PS50006">
    <property type="entry name" value="FHA_DOMAIN"/>
    <property type="match status" value="2"/>
</dbReference>
<feature type="transmembrane region" description="Helical" evidence="10">
    <location>
        <begin position="619"/>
        <end position="640"/>
    </location>
</feature>
<dbReference type="PANTHER" id="PTHR48041">
    <property type="entry name" value="ABC TRANSPORTER G FAMILY MEMBER 28"/>
    <property type="match status" value="1"/>
</dbReference>
<evidence type="ECO:0000256" key="9">
    <source>
        <dbReference type="SAM" id="MobiDB-lite"/>
    </source>
</evidence>
<evidence type="ECO:0000256" key="7">
    <source>
        <dbReference type="ARBA" id="ARBA00022989"/>
    </source>
</evidence>
<keyword evidence="3" id="KW-0597">Phosphoprotein</keyword>
<keyword evidence="14" id="KW-1185">Reference proteome</keyword>
<dbReference type="PANTHER" id="PTHR48041:SF139">
    <property type="entry name" value="PROTEIN SCARLET"/>
    <property type="match status" value="1"/>
</dbReference>
<dbReference type="PROSITE" id="PS50893">
    <property type="entry name" value="ABC_TRANSPORTER_2"/>
    <property type="match status" value="1"/>
</dbReference>
<feature type="domain" description="ABC transporter" evidence="12">
    <location>
        <begin position="267"/>
        <end position="508"/>
    </location>
</feature>
<dbReference type="InterPro" id="IPR000253">
    <property type="entry name" value="FHA_dom"/>
</dbReference>
<dbReference type="InterPro" id="IPR003593">
    <property type="entry name" value="AAA+_ATPase"/>
</dbReference>
<evidence type="ECO:0000256" key="2">
    <source>
        <dbReference type="ARBA" id="ARBA00022448"/>
    </source>
</evidence>
<dbReference type="Gene3D" id="2.60.200.20">
    <property type="match status" value="2"/>
</dbReference>
<dbReference type="InterPro" id="IPR017871">
    <property type="entry name" value="ABC_transporter-like_CS"/>
</dbReference>
<name>A0ABT6LJ79_9ACTN</name>
<keyword evidence="7 10" id="KW-1133">Transmembrane helix</keyword>
<evidence type="ECO:0000256" key="4">
    <source>
        <dbReference type="ARBA" id="ARBA00022692"/>
    </source>
</evidence>
<evidence type="ECO:0000256" key="1">
    <source>
        <dbReference type="ARBA" id="ARBA00004141"/>
    </source>
</evidence>
<proteinExistence type="predicted"/>
<keyword evidence="5" id="KW-0547">Nucleotide-binding</keyword>
<organism evidence="13 14">
    <name type="scientific">Streptomyces pseudovenezuelae</name>
    <dbReference type="NCBI Taxonomy" id="67350"/>
    <lineage>
        <taxon>Bacteria</taxon>
        <taxon>Bacillati</taxon>
        <taxon>Actinomycetota</taxon>
        <taxon>Actinomycetes</taxon>
        <taxon>Kitasatosporales</taxon>
        <taxon>Streptomycetaceae</taxon>
        <taxon>Streptomyces</taxon>
        <taxon>Streptomyces aurantiacus group</taxon>
    </lineage>
</organism>
<feature type="transmembrane region" description="Helical" evidence="10">
    <location>
        <begin position="734"/>
        <end position="756"/>
    </location>
</feature>
<comment type="caution">
    <text evidence="13">The sequence shown here is derived from an EMBL/GenBank/DDBJ whole genome shotgun (WGS) entry which is preliminary data.</text>
</comment>
<dbReference type="Proteomes" id="UP001160499">
    <property type="component" value="Unassembled WGS sequence"/>
</dbReference>
<keyword evidence="4 10" id="KW-0812">Transmembrane</keyword>
<sequence>MGLGVPELVLELNGRTWTLEESRPYTLGRDPQGDIVLDDARVSWRHATISWGGRSWVIEDHGSTNGTFVQGQRIHQMEIGPGSAVHLGNATDGPLLSASGAAAAPQAQPQQQPYAAQGASPGWAQQAPPQQSPQAGWQQPQHATPQQPAAHIPPQQNSGGVAGAPPIYGDRSPTTFHQFSIGRVMRIGRALENELVVSDLQVSRNHAEFHSMPDGRMEIRDLGSHNGTYVNGQPIAKGGSQLLGPTDIVGVGHSTFRIVGDRLEEFVDTGEVSFSARHLTVEVDGGKQILKDVSFGVPEKSLIAVIGPSGSGKSTLLKALTGYRPANQGDVLYDNRNLYKQFAELRQRIGLVPQDDILHKELTVKKALKYAAKLRFPADTTGAERNARIDEVLRELKLDIHKEKKVTSLSGGQRKRVSVALELLTKPSLIFLDEPTSGLDPGMDRDVMQLLRGLADDGRTVLVVTHSVAELAICDKLLVMAPGGSVAYFGPPEEALNFFGYDTWADVFSAFENYRDYDWAGRWKGSQHYQMYAADIDAIAPQSVQMPPPQAMKPPKPQGWGSQLLTLIRRYVSVIVSDKGFLALTVILPLVLGSVSLLIDSGQDLLPRGRQGNATATTVLLILAVGACFAGAANSVRELIKERVIYERERATGLSRSAYLMSKVVVLGVVTLLQGAMVGAIGFATREVPKEALFLGSATKLELTIPIMALGFTSMMFGLVISSLVKTSEKTMPLLVMFAIVQVVFTGCLFTLNGAVGVNQVSYLMPSRWAVAAAGATLDFNVLSPNKDDPGKTDPLWEHTATAWTIDMIALIALAVICGILVARFLRRHEPEVMRK</sequence>
<evidence type="ECO:0000256" key="6">
    <source>
        <dbReference type="ARBA" id="ARBA00022840"/>
    </source>
</evidence>
<dbReference type="Gene3D" id="3.40.50.300">
    <property type="entry name" value="P-loop containing nucleotide triphosphate hydrolases"/>
    <property type="match status" value="1"/>
</dbReference>
<feature type="transmembrane region" description="Helical" evidence="10">
    <location>
        <begin position="803"/>
        <end position="826"/>
    </location>
</feature>
<feature type="domain" description="FHA" evidence="11">
    <location>
        <begin position="25"/>
        <end position="74"/>
    </location>
</feature>
<evidence type="ECO:0000256" key="8">
    <source>
        <dbReference type="ARBA" id="ARBA00023136"/>
    </source>
</evidence>
<dbReference type="CDD" id="cd00060">
    <property type="entry name" value="FHA"/>
    <property type="match status" value="1"/>
</dbReference>
<accession>A0ABT6LJ79</accession>
<feature type="transmembrane region" description="Helical" evidence="10">
    <location>
        <begin position="660"/>
        <end position="683"/>
    </location>
</feature>
<gene>
    <name evidence="13" type="ORF">M2283_003327</name>
</gene>
<dbReference type="InterPro" id="IPR027417">
    <property type="entry name" value="P-loop_NTPase"/>
</dbReference>
<evidence type="ECO:0000256" key="10">
    <source>
        <dbReference type="SAM" id="Phobius"/>
    </source>
</evidence>
<dbReference type="EMBL" id="JARXVH010000005">
    <property type="protein sequence ID" value="MDH6216010.1"/>
    <property type="molecule type" value="Genomic_DNA"/>
</dbReference>
<feature type="region of interest" description="Disordered" evidence="9">
    <location>
        <begin position="83"/>
        <end position="173"/>
    </location>
</feature>
<dbReference type="PROSITE" id="PS00211">
    <property type="entry name" value="ABC_TRANSPORTER_1"/>
    <property type="match status" value="1"/>
</dbReference>